<dbReference type="PROSITE" id="PS51257">
    <property type="entry name" value="PROKAR_LIPOPROTEIN"/>
    <property type="match status" value="1"/>
</dbReference>
<keyword evidence="1" id="KW-0472">Membrane</keyword>
<dbReference type="SUPFAM" id="SSF48452">
    <property type="entry name" value="TPR-like"/>
    <property type="match status" value="1"/>
</dbReference>
<organism evidence="4 5">
    <name type="scientific">Pedobacter yulinensis</name>
    <dbReference type="NCBI Taxonomy" id="2126353"/>
    <lineage>
        <taxon>Bacteria</taxon>
        <taxon>Pseudomonadati</taxon>
        <taxon>Bacteroidota</taxon>
        <taxon>Sphingobacteriia</taxon>
        <taxon>Sphingobacteriales</taxon>
        <taxon>Sphingobacteriaceae</taxon>
        <taxon>Pedobacter</taxon>
    </lineage>
</organism>
<keyword evidence="5" id="KW-1185">Reference proteome</keyword>
<evidence type="ECO:0000259" key="3">
    <source>
        <dbReference type="Pfam" id="PF06580"/>
    </source>
</evidence>
<dbReference type="PANTHER" id="PTHR34220:SF7">
    <property type="entry name" value="SENSOR HISTIDINE KINASE YPDA"/>
    <property type="match status" value="1"/>
</dbReference>
<protein>
    <submittedName>
        <fullName evidence="4">Sensor histidine kinase</fullName>
    </submittedName>
</protein>
<dbReference type="SMART" id="SM00028">
    <property type="entry name" value="TPR"/>
    <property type="match status" value="2"/>
</dbReference>
<feature type="chain" id="PRO_5015643212" evidence="2">
    <location>
        <begin position="24"/>
        <end position="638"/>
    </location>
</feature>
<dbReference type="InterPro" id="IPR011990">
    <property type="entry name" value="TPR-like_helical_dom_sf"/>
</dbReference>
<comment type="caution">
    <text evidence="4">The sequence shown here is derived from an EMBL/GenBank/DDBJ whole genome shotgun (WGS) entry which is preliminary data.</text>
</comment>
<feature type="domain" description="Signal transduction histidine kinase internal region" evidence="3">
    <location>
        <begin position="435"/>
        <end position="513"/>
    </location>
</feature>
<keyword evidence="4" id="KW-0808">Transferase</keyword>
<accession>A0A2T3HJQ1</accession>
<evidence type="ECO:0000313" key="4">
    <source>
        <dbReference type="EMBL" id="PST82667.1"/>
    </source>
</evidence>
<dbReference type="SUPFAM" id="SSF55874">
    <property type="entry name" value="ATPase domain of HSP90 chaperone/DNA topoisomerase II/histidine kinase"/>
    <property type="match status" value="1"/>
</dbReference>
<dbReference type="AlphaFoldDB" id="A0A2T3HJQ1"/>
<dbReference type="RefSeq" id="WP_107214926.1">
    <property type="nucleotide sequence ID" value="NZ_KZ686269.1"/>
</dbReference>
<keyword evidence="2" id="KW-0732">Signal</keyword>
<feature type="signal peptide" evidence="2">
    <location>
        <begin position="1"/>
        <end position="23"/>
    </location>
</feature>
<gene>
    <name evidence="4" type="ORF">C7T94_08375</name>
</gene>
<dbReference type="InterPro" id="IPR019734">
    <property type="entry name" value="TPR_rpt"/>
</dbReference>
<dbReference type="PANTHER" id="PTHR34220">
    <property type="entry name" value="SENSOR HISTIDINE KINASE YPDA"/>
    <property type="match status" value="1"/>
</dbReference>
<reference evidence="4 5" key="1">
    <citation type="submission" date="2018-03" db="EMBL/GenBank/DDBJ databases">
        <authorList>
            <person name="Keele B.F."/>
        </authorList>
    </citation>
    <scope>NUCLEOTIDE SEQUENCE [LARGE SCALE GENOMIC DNA]</scope>
    <source>
        <strain evidence="4 5">YL28-9</strain>
    </source>
</reference>
<dbReference type="InterPro" id="IPR050640">
    <property type="entry name" value="Bact_2-comp_sensor_kinase"/>
</dbReference>
<dbReference type="GO" id="GO:0016020">
    <property type="term" value="C:membrane"/>
    <property type="evidence" value="ECO:0007669"/>
    <property type="project" value="InterPro"/>
</dbReference>
<evidence type="ECO:0000256" key="1">
    <source>
        <dbReference type="SAM" id="Phobius"/>
    </source>
</evidence>
<dbReference type="Proteomes" id="UP000240912">
    <property type="component" value="Unassembled WGS sequence"/>
</dbReference>
<dbReference type="Gene3D" id="3.30.565.10">
    <property type="entry name" value="Histidine kinase-like ATPase, C-terminal domain"/>
    <property type="match status" value="1"/>
</dbReference>
<evidence type="ECO:0000313" key="5">
    <source>
        <dbReference type="Proteomes" id="UP000240912"/>
    </source>
</evidence>
<keyword evidence="1" id="KW-1133">Transmembrane helix</keyword>
<dbReference type="OrthoDB" id="6190788at2"/>
<keyword evidence="4" id="KW-0418">Kinase</keyword>
<dbReference type="GO" id="GO:0000155">
    <property type="term" value="F:phosphorelay sensor kinase activity"/>
    <property type="evidence" value="ECO:0007669"/>
    <property type="project" value="InterPro"/>
</dbReference>
<feature type="transmembrane region" description="Helical" evidence="1">
    <location>
        <begin position="393"/>
        <end position="413"/>
    </location>
</feature>
<dbReference type="InterPro" id="IPR036890">
    <property type="entry name" value="HATPase_C_sf"/>
</dbReference>
<dbReference type="Gene3D" id="1.25.40.10">
    <property type="entry name" value="Tetratricopeptide repeat domain"/>
    <property type="match status" value="1"/>
</dbReference>
<dbReference type="Pfam" id="PF06580">
    <property type="entry name" value="His_kinase"/>
    <property type="match status" value="1"/>
</dbReference>
<dbReference type="EMBL" id="PYLS01000005">
    <property type="protein sequence ID" value="PST82667.1"/>
    <property type="molecule type" value="Genomic_DNA"/>
</dbReference>
<dbReference type="InterPro" id="IPR010559">
    <property type="entry name" value="Sig_transdc_His_kin_internal"/>
</dbReference>
<proteinExistence type="predicted"/>
<sequence>MNMTKNIILSLCLGLLFVFSCNPKESARHDAAQPTAHPAAQKDYLSFIIALDTLPSALVKKTVHKEDSLLGKMANKTSNPYYFFFKARRYVYAGKTDSALLTYPQMQDPGPTDDVERLKTLEMLTQKIKGGGTVEADLMKQIYAGLKEAEKTGSRLTYRFYDLLAQAYFQNRNEKKSLAYVAVYFENHPFKTHPIVKQRYFDISFLLASRVGDLKKMTACNLSARNLAKEVKDSLAIARTYDNEAQIYGRQGKTKQALACSKIYFDYLQKTNTVNAVACNNLATAFSQNKQPDSAIRYYRMGIEMEKALSNGKRSSIYYKGLTEAYKTKGEFSNALAAIDSAYQIDLENTAAMEVMKVAELHEKYETKKKDKNIADLNDRNKLNETIIKQQRWTLFLMGIIFLAAVSLFYIIYRQQRLREKNKLLRSQNEKLVLEQKVLQVQLNPHFIFNAIANLQSLIASAQTEKSVCYLSSFSGLLRGVLEQSRKDFIEIGEEVASLTNYLRLQQLRYTDAFDYQITVDDGLSLGDTLIPPMLIQPFVENSIEHGFRNINYKGLVKISFKRNEDTLVIEIDDNGSGLAKFPEEQQKRQSLAQVILKERIDRLFTANGQQARCQVNDKGTSGATGVRVEILIPIITE</sequence>
<keyword evidence="1" id="KW-0812">Transmembrane</keyword>
<evidence type="ECO:0000256" key="2">
    <source>
        <dbReference type="SAM" id="SignalP"/>
    </source>
</evidence>
<name>A0A2T3HJQ1_9SPHI</name>